<dbReference type="Proteomes" id="UP000649617">
    <property type="component" value="Unassembled WGS sequence"/>
</dbReference>
<protein>
    <submittedName>
        <fullName evidence="6">Top3a protein</fullName>
    </submittedName>
</protein>
<keyword evidence="2 4" id="KW-0863">Zinc-finger</keyword>
<dbReference type="InterPro" id="IPR010666">
    <property type="entry name" value="Znf_GRF"/>
</dbReference>
<dbReference type="Pfam" id="PF06839">
    <property type="entry name" value="Zn_ribbon_GRF"/>
    <property type="match status" value="1"/>
</dbReference>
<dbReference type="EMBL" id="CAJNIZ010044665">
    <property type="protein sequence ID" value="CAE7697162.1"/>
    <property type="molecule type" value="Genomic_DNA"/>
</dbReference>
<dbReference type="GO" id="GO:0008270">
    <property type="term" value="F:zinc ion binding"/>
    <property type="evidence" value="ECO:0007669"/>
    <property type="project" value="UniProtKB-KW"/>
</dbReference>
<comment type="caution">
    <text evidence="6">The sequence shown here is derived from an EMBL/GenBank/DDBJ whole genome shotgun (WGS) entry which is preliminary data.</text>
</comment>
<dbReference type="Pfam" id="PF23549">
    <property type="entry name" value="Zn_ribbon_GRF_2"/>
    <property type="match status" value="1"/>
</dbReference>
<organism evidence="6 7">
    <name type="scientific">Symbiodinium pilosum</name>
    <name type="common">Dinoflagellate</name>
    <dbReference type="NCBI Taxonomy" id="2952"/>
    <lineage>
        <taxon>Eukaryota</taxon>
        <taxon>Sar</taxon>
        <taxon>Alveolata</taxon>
        <taxon>Dinophyceae</taxon>
        <taxon>Suessiales</taxon>
        <taxon>Symbiodiniaceae</taxon>
        <taxon>Symbiodinium</taxon>
    </lineage>
</organism>
<reference evidence="6" key="1">
    <citation type="submission" date="2021-02" db="EMBL/GenBank/DDBJ databases">
        <authorList>
            <person name="Dougan E. K."/>
            <person name="Rhodes N."/>
            <person name="Thang M."/>
            <person name="Chan C."/>
        </authorList>
    </citation>
    <scope>NUCLEOTIDE SEQUENCE</scope>
</reference>
<evidence type="ECO:0000256" key="2">
    <source>
        <dbReference type="ARBA" id="ARBA00022771"/>
    </source>
</evidence>
<dbReference type="PANTHER" id="PTHR33248">
    <property type="entry name" value="ZINC ION-BINDING PROTEIN"/>
    <property type="match status" value="1"/>
</dbReference>
<keyword evidence="7" id="KW-1185">Reference proteome</keyword>
<proteinExistence type="predicted"/>
<dbReference type="OrthoDB" id="411019at2759"/>
<dbReference type="AlphaFoldDB" id="A0A812WZ32"/>
<dbReference type="SUPFAM" id="SSF56399">
    <property type="entry name" value="ADP-ribosylation"/>
    <property type="match status" value="1"/>
</dbReference>
<evidence type="ECO:0000256" key="3">
    <source>
        <dbReference type="ARBA" id="ARBA00022833"/>
    </source>
</evidence>
<dbReference type="Gene3D" id="3.90.228.10">
    <property type="match status" value="1"/>
</dbReference>
<sequence length="411" mass="45904">MSAPLCNCDPPRSAALGVAGRRSKHQGREFWTCQVCDFFQWLDLGGTNLSAAGPPCRCGHPSVLKITQKAPNVGRSFWTCASSGTCRCGFFQWESPDWEPPASASQDSNQEEQNCKKCGKAVRVMTVEEHNQKGNAGRKYYRCRCGNFEFLTTAKPVAPPSMATPGSAEYVVDEITRRHLQRLFDVPFGTKMGIGRDQCDRALRSQQVLSEGGGEQCGPYDYLKVECAWRVSNPQRQKRYEDFLKKLPDMAEVLKPLEASKNEMLLLHGTKPEHLHGILFEGLDGKTCAKTKERIFVDGGNEALRFVIFDPAALSIDFLVALKRVQHYCNCGQAAVRRTVTNGQPENFGREILFCHNGAESGCGFIHMLPQCHCGRAAGVARKKNGERYFRCGSKRDFCDFKELHGFPSWL</sequence>
<dbReference type="PROSITE" id="PS51999">
    <property type="entry name" value="ZF_GRF"/>
    <property type="match status" value="1"/>
</dbReference>
<evidence type="ECO:0000256" key="4">
    <source>
        <dbReference type="PROSITE-ProRule" id="PRU01343"/>
    </source>
</evidence>
<evidence type="ECO:0000313" key="7">
    <source>
        <dbReference type="Proteomes" id="UP000649617"/>
    </source>
</evidence>
<evidence type="ECO:0000259" key="5">
    <source>
        <dbReference type="PROSITE" id="PS51999"/>
    </source>
</evidence>
<feature type="domain" description="GRF-type" evidence="5">
    <location>
        <begin position="56"/>
        <end position="97"/>
    </location>
</feature>
<evidence type="ECO:0000313" key="6">
    <source>
        <dbReference type="EMBL" id="CAE7697162.1"/>
    </source>
</evidence>
<name>A0A812WZ32_SYMPI</name>
<dbReference type="InterPro" id="IPR056444">
    <property type="entry name" value="Zn_ribbon_GRF_2"/>
</dbReference>
<gene>
    <name evidence="6" type="primary">Top3a</name>
    <name evidence="6" type="ORF">SPIL2461_LOCUS19574</name>
</gene>
<keyword evidence="1" id="KW-0479">Metal-binding</keyword>
<evidence type="ECO:0000256" key="1">
    <source>
        <dbReference type="ARBA" id="ARBA00022723"/>
    </source>
</evidence>
<accession>A0A812WZ32</accession>
<keyword evidence="3" id="KW-0862">Zinc</keyword>